<dbReference type="Pfam" id="PF00535">
    <property type="entry name" value="Glycos_transf_2"/>
    <property type="match status" value="1"/>
</dbReference>
<dbReference type="Gene3D" id="3.90.550.10">
    <property type="entry name" value="Spore Coat Polysaccharide Biosynthesis Protein SpsA, Chain A"/>
    <property type="match status" value="1"/>
</dbReference>
<keyword evidence="2 6" id="KW-0328">Glycosyltransferase</keyword>
<dbReference type="InterPro" id="IPR001173">
    <property type="entry name" value="Glyco_trans_2-like"/>
</dbReference>
<organism evidence="6">
    <name type="scientific">Candidatus Thiothrix putei</name>
    <dbReference type="NCBI Taxonomy" id="3080811"/>
    <lineage>
        <taxon>Bacteria</taxon>
        <taxon>Pseudomonadati</taxon>
        <taxon>Pseudomonadota</taxon>
        <taxon>Gammaproteobacteria</taxon>
        <taxon>Thiotrichales</taxon>
        <taxon>Thiotrichaceae</taxon>
        <taxon>Thiothrix</taxon>
    </lineage>
</organism>
<sequence length="293" mass="34076">MIKIENTCAVITTFSPNRNIVTNVKIISPQVNKVFIINDSGDNNKKEWLESTFSDNENIILIHNIFNIGIAASLNVAIRAAEKSGYMWFITFDDDTTIKTDSICRLMKEANNSNIPQKEKNLFSLARPSHYRKDLKDNELYEKMTTITSGCLFSASLFNSINGFDERFFIDMVDFDFCLRARKNKSKVFILNYIDMNHTLGNSQIIKFLGKNIESHSHPAFRLYYHYRNSIKFTSRHFTYFPKLVTKVWIMLLLTFIKILLFDDKKIKKVKFIIIGLYHGLRSRYGKIPSSIT</sequence>
<accession>A0AA95KRQ1</accession>
<evidence type="ECO:0000313" key="6">
    <source>
        <dbReference type="EMBL" id="WGZ96017.1"/>
    </source>
</evidence>
<name>A0AA95KRQ1_9GAMM</name>
<dbReference type="Proteomes" id="UP001301326">
    <property type="component" value="Chromosome"/>
</dbReference>
<dbReference type="GO" id="GO:0016757">
    <property type="term" value="F:glycosyltransferase activity"/>
    <property type="evidence" value="ECO:0007669"/>
    <property type="project" value="UniProtKB-KW"/>
</dbReference>
<dbReference type="EC" id="2.4.-.-" evidence="6"/>
<keyword evidence="4" id="KW-0812">Transmembrane</keyword>
<evidence type="ECO:0000256" key="2">
    <source>
        <dbReference type="ARBA" id="ARBA00022676"/>
    </source>
</evidence>
<evidence type="ECO:0000259" key="5">
    <source>
        <dbReference type="Pfam" id="PF00535"/>
    </source>
</evidence>
<gene>
    <name evidence="6" type="ORF">QJT81_08585</name>
</gene>
<reference evidence="6" key="2">
    <citation type="submission" date="2023-04" db="EMBL/GenBank/DDBJ databases">
        <authorList>
            <person name="Beletskiy A.V."/>
            <person name="Mardanov A.V."/>
            <person name="Ravin N.V."/>
        </authorList>
    </citation>
    <scope>NUCLEOTIDE SEQUENCE</scope>
    <source>
        <strain evidence="6">GKL-02</strain>
    </source>
</reference>
<evidence type="ECO:0000256" key="1">
    <source>
        <dbReference type="ARBA" id="ARBA00006739"/>
    </source>
</evidence>
<feature type="transmembrane region" description="Helical" evidence="4">
    <location>
        <begin position="240"/>
        <end position="261"/>
    </location>
</feature>
<reference evidence="6" key="1">
    <citation type="journal article" date="2023" name="Int. J. Mol. Sci.">
        <title>Metagenomics Revealed a New Genus 'Candidatus Thiocaldithrix dubininis' gen. nov., sp. nov. and a New Species 'Candidatus Thiothrix putei' sp. nov. in the Family Thiotrichaceae, Some Members of Which Have Traits of Both Na+- and H+-Motive Energetics.</title>
        <authorList>
            <person name="Ravin N.V."/>
            <person name="Muntyan M.S."/>
            <person name="Smolyakov D.D."/>
            <person name="Rudenko T.S."/>
            <person name="Beletsky A.V."/>
            <person name="Mardanov A.V."/>
            <person name="Grabovich M.Y."/>
        </authorList>
    </citation>
    <scope>NUCLEOTIDE SEQUENCE</scope>
    <source>
        <strain evidence="6">GKL-02</strain>
    </source>
</reference>
<keyword evidence="3 6" id="KW-0808">Transferase</keyword>
<dbReference type="AlphaFoldDB" id="A0AA95KRQ1"/>
<protein>
    <submittedName>
        <fullName evidence="6">Glycosyltransferase</fullName>
        <ecNumber evidence="6">2.4.-.-</ecNumber>
    </submittedName>
</protein>
<keyword evidence="4" id="KW-0472">Membrane</keyword>
<dbReference type="KEGG" id="tput:QJT81_08585"/>
<evidence type="ECO:0000256" key="4">
    <source>
        <dbReference type="SAM" id="Phobius"/>
    </source>
</evidence>
<comment type="similarity">
    <text evidence="1">Belongs to the glycosyltransferase 2 family.</text>
</comment>
<feature type="domain" description="Glycosyltransferase 2-like" evidence="5">
    <location>
        <begin position="30"/>
        <end position="112"/>
    </location>
</feature>
<proteinExistence type="inferred from homology"/>
<dbReference type="PANTHER" id="PTHR43179">
    <property type="entry name" value="RHAMNOSYLTRANSFERASE WBBL"/>
    <property type="match status" value="1"/>
</dbReference>
<dbReference type="EMBL" id="CP124756">
    <property type="protein sequence ID" value="WGZ96017.1"/>
    <property type="molecule type" value="Genomic_DNA"/>
</dbReference>
<evidence type="ECO:0000256" key="3">
    <source>
        <dbReference type="ARBA" id="ARBA00022679"/>
    </source>
</evidence>
<dbReference type="InterPro" id="IPR029044">
    <property type="entry name" value="Nucleotide-diphossugar_trans"/>
</dbReference>
<keyword evidence="4" id="KW-1133">Transmembrane helix</keyword>
<dbReference type="PANTHER" id="PTHR43179:SF12">
    <property type="entry name" value="GALACTOFURANOSYLTRANSFERASE GLFT2"/>
    <property type="match status" value="1"/>
</dbReference>
<dbReference type="SUPFAM" id="SSF53448">
    <property type="entry name" value="Nucleotide-diphospho-sugar transferases"/>
    <property type="match status" value="1"/>
</dbReference>